<keyword evidence="7" id="KW-1185">Reference proteome</keyword>
<dbReference type="InterPro" id="IPR050109">
    <property type="entry name" value="HTH-type_TetR-like_transc_reg"/>
</dbReference>
<dbReference type="Proteomes" id="UP001568698">
    <property type="component" value="Unassembled WGS sequence"/>
</dbReference>
<dbReference type="InterPro" id="IPR036271">
    <property type="entry name" value="Tet_transcr_reg_TetR-rel_C_sf"/>
</dbReference>
<dbReference type="EMBL" id="JBGLYH010000039">
    <property type="protein sequence ID" value="MEZ7197697.1"/>
    <property type="molecule type" value="Genomic_DNA"/>
</dbReference>
<dbReference type="SUPFAM" id="SSF46689">
    <property type="entry name" value="Homeodomain-like"/>
    <property type="match status" value="1"/>
</dbReference>
<feature type="domain" description="HTH tetR-type" evidence="5">
    <location>
        <begin position="8"/>
        <end position="68"/>
    </location>
</feature>
<keyword evidence="1" id="KW-0805">Transcription regulation</keyword>
<dbReference type="SUPFAM" id="SSF48498">
    <property type="entry name" value="Tetracyclin repressor-like, C-terminal domain"/>
    <property type="match status" value="1"/>
</dbReference>
<reference evidence="6 7" key="1">
    <citation type="submission" date="2024-08" db="EMBL/GenBank/DDBJ databases">
        <title>Sulfate-reducing bacteria isolated from formation water of the oil field in Kazakhstan and description of Pseudodesulfovibrio sp.</title>
        <authorList>
            <person name="Bidzhieva S.K."/>
            <person name="Tourova T.P."/>
            <person name="Grouzdev D.S."/>
            <person name="Beletsky A.V."/>
            <person name="Sokolova D.S."/>
            <person name="Samigullina S.R."/>
            <person name="Poltaraus A.B."/>
            <person name="Avtukh A.N."/>
            <person name="Tereshina V.M."/>
            <person name="Zhaparov N.S."/>
            <person name="Mardanov A.V."/>
            <person name="Nazina T.N."/>
        </authorList>
    </citation>
    <scope>NUCLEOTIDE SEQUENCE [LARGE SCALE GENOMIC DNA]</scope>
    <source>
        <strain evidence="6 7">9FUS</strain>
    </source>
</reference>
<organism evidence="6 7">
    <name type="scientific">Pseudodesulfovibrio karagichevae</name>
    <dbReference type="NCBI Taxonomy" id="3239305"/>
    <lineage>
        <taxon>Bacteria</taxon>
        <taxon>Pseudomonadati</taxon>
        <taxon>Thermodesulfobacteriota</taxon>
        <taxon>Desulfovibrionia</taxon>
        <taxon>Desulfovibrionales</taxon>
        <taxon>Desulfovibrionaceae</taxon>
    </lineage>
</organism>
<proteinExistence type="predicted"/>
<evidence type="ECO:0000259" key="5">
    <source>
        <dbReference type="PROSITE" id="PS50977"/>
    </source>
</evidence>
<name>A0ABV4K7C8_9BACT</name>
<comment type="caution">
    <text evidence="6">The sequence shown here is derived from an EMBL/GenBank/DDBJ whole genome shotgun (WGS) entry which is preliminary data.</text>
</comment>
<dbReference type="Gene3D" id="1.10.357.10">
    <property type="entry name" value="Tetracycline Repressor, domain 2"/>
    <property type="match status" value="1"/>
</dbReference>
<dbReference type="Pfam" id="PF00440">
    <property type="entry name" value="TetR_N"/>
    <property type="match status" value="1"/>
</dbReference>
<evidence type="ECO:0000256" key="1">
    <source>
        <dbReference type="ARBA" id="ARBA00023015"/>
    </source>
</evidence>
<dbReference type="PANTHER" id="PTHR30055">
    <property type="entry name" value="HTH-TYPE TRANSCRIPTIONAL REGULATOR RUTR"/>
    <property type="match status" value="1"/>
</dbReference>
<dbReference type="RefSeq" id="WP_371387210.1">
    <property type="nucleotide sequence ID" value="NZ_JBGLYH010000039.1"/>
</dbReference>
<dbReference type="InterPro" id="IPR001647">
    <property type="entry name" value="HTH_TetR"/>
</dbReference>
<dbReference type="PROSITE" id="PS50977">
    <property type="entry name" value="HTH_TETR_2"/>
    <property type="match status" value="1"/>
</dbReference>
<dbReference type="InterPro" id="IPR009057">
    <property type="entry name" value="Homeodomain-like_sf"/>
</dbReference>
<gene>
    <name evidence="6" type="ORF">AB6M95_13110</name>
</gene>
<dbReference type="PANTHER" id="PTHR30055:SF234">
    <property type="entry name" value="HTH-TYPE TRANSCRIPTIONAL REGULATOR BETI"/>
    <property type="match status" value="1"/>
</dbReference>
<evidence type="ECO:0000313" key="6">
    <source>
        <dbReference type="EMBL" id="MEZ7197697.1"/>
    </source>
</evidence>
<keyword evidence="2 4" id="KW-0238">DNA-binding</keyword>
<evidence type="ECO:0000313" key="7">
    <source>
        <dbReference type="Proteomes" id="UP001568698"/>
    </source>
</evidence>
<dbReference type="PRINTS" id="PR00455">
    <property type="entry name" value="HTHTETR"/>
</dbReference>
<evidence type="ECO:0000256" key="3">
    <source>
        <dbReference type="ARBA" id="ARBA00023163"/>
    </source>
</evidence>
<accession>A0ABV4K7C8</accession>
<evidence type="ECO:0000256" key="4">
    <source>
        <dbReference type="PROSITE-ProRule" id="PRU00335"/>
    </source>
</evidence>
<feature type="DNA-binding region" description="H-T-H motif" evidence="4">
    <location>
        <begin position="31"/>
        <end position="50"/>
    </location>
</feature>
<evidence type="ECO:0000256" key="2">
    <source>
        <dbReference type="ARBA" id="ARBA00023125"/>
    </source>
</evidence>
<keyword evidence="3" id="KW-0804">Transcription</keyword>
<protein>
    <submittedName>
        <fullName evidence="6">TetR/AcrR family transcriptional regulator</fullName>
    </submittedName>
</protein>
<sequence>MRKRFDNGVRRGQIAEAALKLVVSEGISALTVKNIARQVGVTPPALYRHYAGKTEILAAVLDHILDSYTESRERAFREVAEPVPLLRELFFSHVRLFERHPAVPVLFYSDLLWLEEPSLGELLSRHLDAFAAEVAGVVRRGQADGRIRADETPEGLFTAFLGLFSSLAILAGRGLCRVDMAVQAGTNWKIFEDYITHIDGRREQAGVQCDTCEVVP</sequence>